<protein>
    <submittedName>
        <fullName evidence="1">Uncharacterized protein</fullName>
    </submittedName>
</protein>
<sequence>MLLNYTKKELDQLAKIYQVKGAYKLKKAELIETLIDLIPAHMDKALVNLSKEDLVAFEKVIEKGSLTDERELLLEYVNLIALGLIDFSEDEEKVIISVDERIKEAYLKLDRKTIKDKVQLNSQLRTHVMGLLNLYGVVEIEWALSLYNRDYETQLTREEFIEFIQKDDELASRLTVEEGYLADETVYAVDSNNLKAFILATKDKPYFIPAKEYIDKISDEDYYDNTLQVQALKAYLKKNFIEDEEVIEEAVLVVTMIARVDCSTNGSATHLMLEEWAAMGIEITHPIQQREAIEHIEMVANNTRKWINKGFTNDEIRPVSVKNQPIVKKLDVGRNAACPCGSGKKYKKCCGRNN</sequence>
<reference evidence="1" key="1">
    <citation type="submission" date="2017-10" db="EMBL/GenBank/DDBJ databases">
        <title>Genome sequence of cellulolytic Lachnospiraceae bacterium XHS1971 isolated from hotspring sediment.</title>
        <authorList>
            <person name="Vasudevan G."/>
            <person name="Joshi A.J."/>
            <person name="Hivarkar S."/>
            <person name="Lanjekar V.B."/>
            <person name="Dhakephalkar P.K."/>
            <person name="Dagar S."/>
        </authorList>
    </citation>
    <scope>NUCLEOTIDE SEQUENCE</scope>
    <source>
        <strain evidence="1">XHS1971</strain>
    </source>
</reference>
<evidence type="ECO:0000313" key="2">
    <source>
        <dbReference type="Proteomes" id="UP000224460"/>
    </source>
</evidence>
<keyword evidence="2" id="KW-1185">Reference proteome</keyword>
<gene>
    <name evidence="1" type="ORF">CS063_16865</name>
</gene>
<dbReference type="EMBL" id="PEDL01000040">
    <property type="protein sequence ID" value="PHV69235.1"/>
    <property type="molecule type" value="Genomic_DNA"/>
</dbReference>
<organism evidence="1 2">
    <name type="scientific">Sporanaerobium hydrogeniformans</name>
    <dbReference type="NCBI Taxonomy" id="3072179"/>
    <lineage>
        <taxon>Bacteria</taxon>
        <taxon>Bacillati</taxon>
        <taxon>Bacillota</taxon>
        <taxon>Clostridia</taxon>
        <taxon>Lachnospirales</taxon>
        <taxon>Lachnospiraceae</taxon>
        <taxon>Sporanaerobium</taxon>
    </lineage>
</organism>
<evidence type="ECO:0000313" key="1">
    <source>
        <dbReference type="EMBL" id="PHV69235.1"/>
    </source>
</evidence>
<proteinExistence type="predicted"/>
<name>A0AC61D8Z0_9FIRM</name>
<accession>A0AC61D8Z0</accession>
<dbReference type="Proteomes" id="UP000224460">
    <property type="component" value="Unassembled WGS sequence"/>
</dbReference>
<comment type="caution">
    <text evidence="1">The sequence shown here is derived from an EMBL/GenBank/DDBJ whole genome shotgun (WGS) entry which is preliminary data.</text>
</comment>